<feature type="region of interest" description="Disordered" evidence="1">
    <location>
        <begin position="45"/>
        <end position="70"/>
    </location>
</feature>
<dbReference type="AlphaFoldDB" id="A0A194WEA9"/>
<feature type="compositionally biased region" description="Acidic residues" evidence="1">
    <location>
        <begin position="1"/>
        <end position="11"/>
    </location>
</feature>
<name>A0A194WEA9_CYTMA</name>
<gene>
    <name evidence="2" type="ORF">VM1G_11975</name>
</gene>
<reference evidence="2" key="1">
    <citation type="submission" date="2014-12" db="EMBL/GenBank/DDBJ databases">
        <title>Genome Sequence of Valsa Canker Pathogens Uncovers a Specific Adaption of Colonization on Woody Bark.</title>
        <authorList>
            <person name="Yin Z."/>
            <person name="Liu H."/>
            <person name="Gao X."/>
            <person name="Li Z."/>
            <person name="Song N."/>
            <person name="Ke X."/>
            <person name="Dai Q."/>
            <person name="Wu Y."/>
            <person name="Sun Y."/>
            <person name="Xu J.-R."/>
            <person name="Kang Z.K."/>
            <person name="Wang L."/>
            <person name="Huang L."/>
        </authorList>
    </citation>
    <scope>NUCLEOTIDE SEQUENCE [LARGE SCALE GENOMIC DNA]</scope>
    <source>
        <strain evidence="2">03-8</strain>
    </source>
</reference>
<evidence type="ECO:0000313" key="2">
    <source>
        <dbReference type="EMBL" id="KUI74528.1"/>
    </source>
</evidence>
<accession>A0A194WEA9</accession>
<feature type="region of interest" description="Disordered" evidence="1">
    <location>
        <begin position="1"/>
        <end position="31"/>
    </location>
</feature>
<dbReference type="EMBL" id="CM003110">
    <property type="protein sequence ID" value="KUI74528.1"/>
    <property type="molecule type" value="Genomic_DNA"/>
</dbReference>
<proteinExistence type="predicted"/>
<keyword evidence="3" id="KW-1185">Reference proteome</keyword>
<protein>
    <submittedName>
        <fullName evidence="2">Uncharacterized protein</fullName>
    </submittedName>
</protein>
<dbReference type="Proteomes" id="UP000078559">
    <property type="component" value="Chromosome 13"/>
</dbReference>
<evidence type="ECO:0000256" key="1">
    <source>
        <dbReference type="SAM" id="MobiDB-lite"/>
    </source>
</evidence>
<evidence type="ECO:0000313" key="3">
    <source>
        <dbReference type="Proteomes" id="UP000078559"/>
    </source>
</evidence>
<organism evidence="2 3">
    <name type="scientific">Cytospora mali</name>
    <name type="common">Apple Valsa canker fungus</name>
    <name type="synonym">Valsa mali</name>
    <dbReference type="NCBI Taxonomy" id="578113"/>
    <lineage>
        <taxon>Eukaryota</taxon>
        <taxon>Fungi</taxon>
        <taxon>Dikarya</taxon>
        <taxon>Ascomycota</taxon>
        <taxon>Pezizomycotina</taxon>
        <taxon>Sordariomycetes</taxon>
        <taxon>Sordariomycetidae</taxon>
        <taxon>Diaporthales</taxon>
        <taxon>Cytosporaceae</taxon>
        <taxon>Cytospora</taxon>
    </lineage>
</organism>
<sequence length="110" mass="11605">MRALAEEDGLDGEAGGRAEVQLGDGSRGGRCARTSSISHELQLLKCSTTSSPRRNPRHHGADLPHDAGPLVAQDHGRLRVKNLPSAALMSVAQTETATVSTRISRSPILS</sequence>